<name>A0A382TYT7_9ZZZZ</name>
<dbReference type="AlphaFoldDB" id="A0A382TYT7"/>
<evidence type="ECO:0000313" key="1">
    <source>
        <dbReference type="EMBL" id="SVD26857.1"/>
    </source>
</evidence>
<sequence length="113" mass="12210">MKKLWAILAISSIYLGGCAFSSISHGSEISEKELGEIKPGITTKKDIYKTFGEPTKSLEGGSLLFFSWTRGGASAFMGMGSTETETKSLMVEFDDSNIVKDFRLTRGSPIGSN</sequence>
<organism evidence="1">
    <name type="scientific">marine metagenome</name>
    <dbReference type="NCBI Taxonomy" id="408172"/>
    <lineage>
        <taxon>unclassified sequences</taxon>
        <taxon>metagenomes</taxon>
        <taxon>ecological metagenomes</taxon>
    </lineage>
</organism>
<accession>A0A382TYT7</accession>
<dbReference type="EMBL" id="UINC01139981">
    <property type="protein sequence ID" value="SVD26857.1"/>
    <property type="molecule type" value="Genomic_DNA"/>
</dbReference>
<reference evidence="1" key="1">
    <citation type="submission" date="2018-05" db="EMBL/GenBank/DDBJ databases">
        <authorList>
            <person name="Lanie J.A."/>
            <person name="Ng W.-L."/>
            <person name="Kazmierczak K.M."/>
            <person name="Andrzejewski T.M."/>
            <person name="Davidsen T.M."/>
            <person name="Wayne K.J."/>
            <person name="Tettelin H."/>
            <person name="Glass J.I."/>
            <person name="Rusch D."/>
            <person name="Podicherti R."/>
            <person name="Tsui H.-C.T."/>
            <person name="Winkler M.E."/>
        </authorList>
    </citation>
    <scope>NUCLEOTIDE SEQUENCE</scope>
</reference>
<protein>
    <recommendedName>
        <fullName evidence="2">Lipoprotein SmpA/OmlA domain-containing protein</fullName>
    </recommendedName>
</protein>
<evidence type="ECO:0008006" key="2">
    <source>
        <dbReference type="Google" id="ProtNLM"/>
    </source>
</evidence>
<gene>
    <name evidence="1" type="ORF">METZ01_LOCUS379711</name>
</gene>
<proteinExistence type="predicted"/>